<dbReference type="AlphaFoldDB" id="A0A0B5WWS6"/>
<dbReference type="RefSeq" id="WP_000724102.1">
    <property type="nucleotide sequence ID" value="NZ_CP009335.1"/>
</dbReference>
<dbReference type="EMBL" id="CP053980">
    <property type="protein sequence ID" value="QKH27988.1"/>
    <property type="molecule type" value="Genomic_DNA"/>
</dbReference>
<organism evidence="2 4">
    <name type="scientific">Bacillus thuringiensis</name>
    <dbReference type="NCBI Taxonomy" id="1428"/>
    <lineage>
        <taxon>Bacteria</taxon>
        <taxon>Bacillati</taxon>
        <taxon>Bacillota</taxon>
        <taxon>Bacilli</taxon>
        <taxon>Bacillales</taxon>
        <taxon>Bacillaceae</taxon>
        <taxon>Bacillus</taxon>
        <taxon>Bacillus cereus group</taxon>
    </lineage>
</organism>
<dbReference type="KEGG" id="btw:BF38_4425"/>
<dbReference type="EMBL" id="CP009335">
    <property type="protein sequence ID" value="AJG75673.1"/>
    <property type="molecule type" value="Genomic_DNA"/>
</dbReference>
<evidence type="ECO:0000313" key="1">
    <source>
        <dbReference type="EMBL" id="AJG75673.1"/>
    </source>
</evidence>
<accession>A0A0B5WWS6</accession>
<proteinExistence type="predicted"/>
<evidence type="ECO:0000313" key="3">
    <source>
        <dbReference type="Proteomes" id="UP000031876"/>
    </source>
</evidence>
<name>A0A0B5WWS6_BACTU</name>
<protein>
    <submittedName>
        <fullName evidence="2">Uncharacterized protein</fullName>
    </submittedName>
</protein>
<dbReference type="Proteomes" id="UP000031876">
    <property type="component" value="Chromosome"/>
</dbReference>
<sequence>MKKISLLLSGIAFIGILTVGISPLSKADQFATHGHYPVPTYSVGDHGGAPQQT</sequence>
<reference evidence="2 4" key="2">
    <citation type="submission" date="2020-05" db="EMBL/GenBank/DDBJ databases">
        <title>FDA dAtabase for Regulatory Grade micrObial Sequences (FDA-ARGOS): Supporting development and validation of Infectious Disease Dx tests.</title>
        <authorList>
            <person name="Nelson B."/>
            <person name="Plummer A."/>
            <person name="Tallon L."/>
            <person name="Sadzewicz L."/>
            <person name="Zhao X."/>
            <person name="Vavikolanu K."/>
            <person name="Mehta A."/>
            <person name="Aluvathingal J."/>
            <person name="Nadendla S."/>
            <person name="Myers T."/>
            <person name="Yan Y."/>
            <person name="Sichtig H."/>
        </authorList>
    </citation>
    <scope>NUCLEOTIDE SEQUENCE [LARGE SCALE GENOMIC DNA]</scope>
    <source>
        <strain evidence="2 4">FDAARGOS_795</strain>
    </source>
</reference>
<evidence type="ECO:0000313" key="4">
    <source>
        <dbReference type="Proteomes" id="UP000501107"/>
    </source>
</evidence>
<reference evidence="1 3" key="1">
    <citation type="journal article" date="2015" name="Genome Announc.">
        <title>Complete genome sequences for 35 biothreat assay-relevant bacillus species.</title>
        <authorList>
            <person name="Johnson S.L."/>
            <person name="Daligault H.E."/>
            <person name="Davenport K.W."/>
            <person name="Jaissle J."/>
            <person name="Frey K.G."/>
            <person name="Ladner J.T."/>
            <person name="Broomall S.M."/>
            <person name="Bishop-Lilly K.A."/>
            <person name="Bruce D.C."/>
            <person name="Gibbons H.S."/>
            <person name="Coyne S.R."/>
            <person name="Lo C.C."/>
            <person name="Meincke L."/>
            <person name="Munk A.C."/>
            <person name="Koroleva G.I."/>
            <person name="Rosenzweig C.N."/>
            <person name="Palacios G.F."/>
            <person name="Redden C.L."/>
            <person name="Minogue T.D."/>
            <person name="Chain P.S."/>
        </authorList>
    </citation>
    <scope>NUCLEOTIDE SEQUENCE [LARGE SCALE GENOMIC DNA]</scope>
    <source>
        <strain evidence="1 3">HD1011</strain>
    </source>
</reference>
<dbReference type="Proteomes" id="UP000501107">
    <property type="component" value="Chromosome"/>
</dbReference>
<evidence type="ECO:0000313" key="2">
    <source>
        <dbReference type="EMBL" id="QKH27988.1"/>
    </source>
</evidence>
<gene>
    <name evidence="1" type="ORF">BF38_4425</name>
    <name evidence="2" type="ORF">FOC89_29890</name>
</gene>